<comment type="pathway">
    <text evidence="4">Carbohydrate metabolism; D-arabinitol metabolism.</text>
</comment>
<dbReference type="PRINTS" id="PR00080">
    <property type="entry name" value="SDRFAMILY"/>
</dbReference>
<protein>
    <recommendedName>
        <fullName evidence="6">D-arabinitol 2-dehydrogenase [ribulose-forming]</fullName>
        <ecNumber evidence="5">1.1.1.250</ecNumber>
    </recommendedName>
</protein>
<evidence type="ECO:0000256" key="3">
    <source>
        <dbReference type="ARBA" id="ARBA00023002"/>
    </source>
</evidence>
<organism evidence="8 9">
    <name type="scientific">Sphaceloma murrayae</name>
    <dbReference type="NCBI Taxonomy" id="2082308"/>
    <lineage>
        <taxon>Eukaryota</taxon>
        <taxon>Fungi</taxon>
        <taxon>Dikarya</taxon>
        <taxon>Ascomycota</taxon>
        <taxon>Pezizomycotina</taxon>
        <taxon>Dothideomycetes</taxon>
        <taxon>Dothideomycetidae</taxon>
        <taxon>Myriangiales</taxon>
        <taxon>Elsinoaceae</taxon>
        <taxon>Sphaceloma</taxon>
    </lineage>
</organism>
<dbReference type="EC" id="1.1.1.250" evidence="5"/>
<name>A0A2K1QJ91_9PEZI</name>
<proteinExistence type="inferred from homology"/>
<dbReference type="GO" id="GO:0005975">
    <property type="term" value="P:carbohydrate metabolic process"/>
    <property type="evidence" value="ECO:0007669"/>
    <property type="project" value="UniProtKB-ARBA"/>
</dbReference>
<evidence type="ECO:0000313" key="9">
    <source>
        <dbReference type="Proteomes" id="UP000243797"/>
    </source>
</evidence>
<keyword evidence="2" id="KW-0521">NADP</keyword>
<comment type="similarity">
    <text evidence="1">Belongs to the short-chain dehydrogenases/reductases (SDR) family.</text>
</comment>
<evidence type="ECO:0000256" key="7">
    <source>
        <dbReference type="SAM" id="MobiDB-lite"/>
    </source>
</evidence>
<evidence type="ECO:0000256" key="4">
    <source>
        <dbReference type="ARBA" id="ARBA00060719"/>
    </source>
</evidence>
<dbReference type="PANTHER" id="PTHR43008:SF4">
    <property type="entry name" value="CHAIN DEHYDROGENASE, PUTATIVE (AFU_ORTHOLOGUE AFUA_4G08710)-RELATED"/>
    <property type="match status" value="1"/>
</dbReference>
<dbReference type="AlphaFoldDB" id="A0A2K1QJ91"/>
<dbReference type="EMBL" id="NKHZ01000081">
    <property type="protein sequence ID" value="PNS14970.1"/>
    <property type="molecule type" value="Genomic_DNA"/>
</dbReference>
<dbReference type="Proteomes" id="UP000243797">
    <property type="component" value="Unassembled WGS sequence"/>
</dbReference>
<dbReference type="Pfam" id="PF13561">
    <property type="entry name" value="adh_short_C2"/>
    <property type="match status" value="1"/>
</dbReference>
<evidence type="ECO:0000256" key="5">
    <source>
        <dbReference type="ARBA" id="ARBA00066831"/>
    </source>
</evidence>
<dbReference type="InParanoid" id="A0A2K1QJ91"/>
<evidence type="ECO:0000256" key="6">
    <source>
        <dbReference type="ARBA" id="ARBA00070881"/>
    </source>
</evidence>
<keyword evidence="9" id="KW-1185">Reference proteome</keyword>
<sequence>MADRDSLATRQLPAMTLSNGSSSSKTAPPPALPSHLTASERAQARFQVKGTAIGTSHITTQFISTPHADYQPHAAPYQTQEVTVTGGAGTLALSAIRALLEHGLQRVAIFDLENTLKASGPSLQALRDDFPDTKLITHAVDVTNAEVVEDAVAATVESFGSIDILLCFAGIVGCVHAMDMSPDQWRSTLGVNTTGSFLCAQAVAKRMAAQDTGGSIMLTASISGHRVNYPQPQVAYNVSKAAVIAMKSSLAAEWAVHGIRVNTVSPGYMDTILNEGPGLEEARNSWANRNPFGRMGAVGELDGAIVLLCSRAGSYINGADIVIDGGGVVF</sequence>
<evidence type="ECO:0000256" key="1">
    <source>
        <dbReference type="ARBA" id="ARBA00006484"/>
    </source>
</evidence>
<keyword evidence="3" id="KW-0560">Oxidoreductase</keyword>
<reference evidence="8 9" key="1">
    <citation type="submission" date="2017-06" db="EMBL/GenBank/DDBJ databases">
        <title>Draft genome sequence of a variant of Elsinoe murrayae.</title>
        <authorList>
            <person name="Cheng Q."/>
        </authorList>
    </citation>
    <scope>NUCLEOTIDE SEQUENCE [LARGE SCALE GENOMIC DNA]</scope>
    <source>
        <strain evidence="8 9">CQ-2017a</strain>
    </source>
</reference>
<dbReference type="STRING" id="2082308.A0A2K1QJ91"/>
<dbReference type="GO" id="GO:0047038">
    <property type="term" value="F:D-arabinitol 2-dehydrogenase activity"/>
    <property type="evidence" value="ECO:0007669"/>
    <property type="project" value="UniProtKB-EC"/>
</dbReference>
<gene>
    <name evidence="8" type="ORF">CAC42_2199</name>
</gene>
<dbReference type="InterPro" id="IPR036291">
    <property type="entry name" value="NAD(P)-bd_dom_sf"/>
</dbReference>
<dbReference type="FunFam" id="3.40.50.720:FF:000240">
    <property type="entry name" value="SDR family oxidoreductase"/>
    <property type="match status" value="1"/>
</dbReference>
<dbReference type="GO" id="GO:0050664">
    <property type="term" value="F:oxidoreductase activity, acting on NAD(P)H, oxygen as acceptor"/>
    <property type="evidence" value="ECO:0007669"/>
    <property type="project" value="TreeGrafter"/>
</dbReference>
<accession>A0A2K1QJ91</accession>
<dbReference type="PRINTS" id="PR00081">
    <property type="entry name" value="GDHRDH"/>
</dbReference>
<dbReference type="PANTHER" id="PTHR43008">
    <property type="entry name" value="BENZIL REDUCTASE"/>
    <property type="match status" value="1"/>
</dbReference>
<dbReference type="Gene3D" id="3.40.50.720">
    <property type="entry name" value="NAD(P)-binding Rossmann-like Domain"/>
    <property type="match status" value="1"/>
</dbReference>
<dbReference type="SUPFAM" id="SSF51735">
    <property type="entry name" value="NAD(P)-binding Rossmann-fold domains"/>
    <property type="match status" value="1"/>
</dbReference>
<dbReference type="PROSITE" id="PS00061">
    <property type="entry name" value="ADH_SHORT"/>
    <property type="match status" value="1"/>
</dbReference>
<feature type="compositionally biased region" description="Polar residues" evidence="7">
    <location>
        <begin position="16"/>
        <end position="26"/>
    </location>
</feature>
<evidence type="ECO:0000256" key="2">
    <source>
        <dbReference type="ARBA" id="ARBA00022857"/>
    </source>
</evidence>
<feature type="region of interest" description="Disordered" evidence="7">
    <location>
        <begin position="1"/>
        <end position="34"/>
    </location>
</feature>
<dbReference type="InterPro" id="IPR002347">
    <property type="entry name" value="SDR_fam"/>
</dbReference>
<comment type="caution">
    <text evidence="8">The sequence shown here is derived from an EMBL/GenBank/DDBJ whole genome shotgun (WGS) entry which is preliminary data.</text>
</comment>
<dbReference type="InterPro" id="IPR020904">
    <property type="entry name" value="Sc_DH/Rdtase_CS"/>
</dbReference>
<evidence type="ECO:0000313" key="8">
    <source>
        <dbReference type="EMBL" id="PNS14970.1"/>
    </source>
</evidence>
<dbReference type="OrthoDB" id="47007at2759"/>